<organism evidence="1 3">
    <name type="scientific">Smittium culicis</name>
    <dbReference type="NCBI Taxonomy" id="133412"/>
    <lineage>
        <taxon>Eukaryota</taxon>
        <taxon>Fungi</taxon>
        <taxon>Fungi incertae sedis</taxon>
        <taxon>Zoopagomycota</taxon>
        <taxon>Kickxellomycotina</taxon>
        <taxon>Harpellomycetes</taxon>
        <taxon>Harpellales</taxon>
        <taxon>Legeriomycetaceae</taxon>
        <taxon>Smittium</taxon>
    </lineage>
</organism>
<evidence type="ECO:0000313" key="2">
    <source>
        <dbReference type="EMBL" id="OMJ22404.1"/>
    </source>
</evidence>
<name>A0A1R1X133_9FUNG</name>
<protein>
    <submittedName>
        <fullName evidence="1">Uncharacterized protein</fullName>
    </submittedName>
</protein>
<evidence type="ECO:0000313" key="1">
    <source>
        <dbReference type="EMBL" id="OMJ08353.1"/>
    </source>
</evidence>
<dbReference type="EMBL" id="LSSN01000772">
    <property type="protein sequence ID" value="OMJ22404.1"/>
    <property type="molecule type" value="Genomic_DNA"/>
</dbReference>
<sequence>MDKIMTYGWSKVLGELLKISNDRIVNKAGKIELGLYIIININCYTLNSFYKLVENGCIDVLKSLISAHEMVFDSSGSFIGLEKDDAKIEKIRLHNKFALKIYKLESSKNGIYNYDPAYLYKIHNNSFQMGFSETFIEFGSSKDILQLKSNENFIWFRKA</sequence>
<comment type="caution">
    <text evidence="1">The sequence shown here is derived from an EMBL/GenBank/DDBJ whole genome shotgun (WGS) entry which is preliminary data.</text>
</comment>
<keyword evidence="3" id="KW-1185">Reference proteome</keyword>
<proteinExistence type="predicted"/>
<dbReference type="Proteomes" id="UP000187283">
    <property type="component" value="Unassembled WGS sequence"/>
</dbReference>
<accession>A0A1R1X133</accession>
<gene>
    <name evidence="1" type="ORF">AYI70_g11595</name>
    <name evidence="2" type="ORF">AYI70_g2893</name>
</gene>
<reference evidence="1 3" key="1">
    <citation type="submission" date="2017-01" db="EMBL/GenBank/DDBJ databases">
        <authorList>
            <person name="Mah S.A."/>
            <person name="Swanson W.J."/>
            <person name="Moy G.W."/>
            <person name="Vacquier V.D."/>
        </authorList>
    </citation>
    <scope>NUCLEOTIDE SEQUENCE [LARGE SCALE GENOMIC DNA]</scope>
    <source>
        <strain evidence="1 3">GSMNP</strain>
    </source>
</reference>
<dbReference type="AlphaFoldDB" id="A0A1R1X133"/>
<evidence type="ECO:0000313" key="3">
    <source>
        <dbReference type="Proteomes" id="UP000187283"/>
    </source>
</evidence>
<dbReference type="EMBL" id="LSSN01005820">
    <property type="protein sequence ID" value="OMJ08353.1"/>
    <property type="molecule type" value="Genomic_DNA"/>
</dbReference>